<evidence type="ECO:0000313" key="10">
    <source>
        <dbReference type="Proteomes" id="UP001174932"/>
    </source>
</evidence>
<keyword evidence="2" id="KW-1003">Cell membrane</keyword>
<evidence type="ECO:0000256" key="6">
    <source>
        <dbReference type="RuleBase" id="RU004057"/>
    </source>
</evidence>
<feature type="transmembrane region" description="Helical" evidence="7">
    <location>
        <begin position="188"/>
        <end position="216"/>
    </location>
</feature>
<comment type="similarity">
    <text evidence="6">Belongs to the exbB/tolQ family.</text>
</comment>
<evidence type="ECO:0000259" key="8">
    <source>
        <dbReference type="Pfam" id="PF01618"/>
    </source>
</evidence>
<organism evidence="9 10">
    <name type="scientific">Rhizobium alvei</name>
    <dbReference type="NCBI Taxonomy" id="1132659"/>
    <lineage>
        <taxon>Bacteria</taxon>
        <taxon>Pseudomonadati</taxon>
        <taxon>Pseudomonadota</taxon>
        <taxon>Alphaproteobacteria</taxon>
        <taxon>Hyphomicrobiales</taxon>
        <taxon>Rhizobiaceae</taxon>
        <taxon>Rhizobium/Agrobacterium group</taxon>
        <taxon>Rhizobium</taxon>
    </lineage>
</organism>
<feature type="transmembrane region" description="Helical" evidence="7">
    <location>
        <begin position="160"/>
        <end position="182"/>
    </location>
</feature>
<evidence type="ECO:0000313" key="9">
    <source>
        <dbReference type="EMBL" id="MDO6966480.1"/>
    </source>
</evidence>
<feature type="transmembrane region" description="Helical" evidence="7">
    <location>
        <begin position="245"/>
        <end position="265"/>
    </location>
</feature>
<dbReference type="Proteomes" id="UP001174932">
    <property type="component" value="Unassembled WGS sequence"/>
</dbReference>
<evidence type="ECO:0000256" key="1">
    <source>
        <dbReference type="ARBA" id="ARBA00004651"/>
    </source>
</evidence>
<keyword evidence="3 7" id="KW-0812">Transmembrane</keyword>
<evidence type="ECO:0000256" key="5">
    <source>
        <dbReference type="ARBA" id="ARBA00023136"/>
    </source>
</evidence>
<evidence type="ECO:0000256" key="7">
    <source>
        <dbReference type="SAM" id="Phobius"/>
    </source>
</evidence>
<comment type="caution">
    <text evidence="9">The sequence shown here is derived from an EMBL/GenBank/DDBJ whole genome shotgun (WGS) entry which is preliminary data.</text>
</comment>
<protein>
    <submittedName>
        <fullName evidence="9">MotA/TolQ/ExbB proton channel family protein</fullName>
    </submittedName>
</protein>
<feature type="transmembrane region" description="Helical" evidence="7">
    <location>
        <begin position="9"/>
        <end position="31"/>
    </location>
</feature>
<evidence type="ECO:0000256" key="2">
    <source>
        <dbReference type="ARBA" id="ARBA00022475"/>
    </source>
</evidence>
<keyword evidence="10" id="KW-1185">Reference proteome</keyword>
<accession>A0ABT8YSJ5</accession>
<evidence type="ECO:0000256" key="4">
    <source>
        <dbReference type="ARBA" id="ARBA00022989"/>
    </source>
</evidence>
<feature type="domain" description="MotA/TolQ/ExbB proton channel" evidence="8">
    <location>
        <begin position="240"/>
        <end position="324"/>
    </location>
</feature>
<dbReference type="RefSeq" id="WP_304378408.1">
    <property type="nucleotide sequence ID" value="NZ_JAUOZU010000018.1"/>
</dbReference>
<dbReference type="EMBL" id="JAUOZU010000018">
    <property type="protein sequence ID" value="MDO6966480.1"/>
    <property type="molecule type" value="Genomic_DNA"/>
</dbReference>
<keyword evidence="6" id="KW-0813">Transport</keyword>
<evidence type="ECO:0000256" key="3">
    <source>
        <dbReference type="ARBA" id="ARBA00022692"/>
    </source>
</evidence>
<feature type="transmembrane region" description="Helical" evidence="7">
    <location>
        <begin position="98"/>
        <end position="127"/>
    </location>
</feature>
<keyword evidence="6" id="KW-0653">Protein transport</keyword>
<comment type="subcellular location">
    <subcellularLocation>
        <location evidence="1">Cell membrane</location>
        <topology evidence="1">Multi-pass membrane protein</topology>
    </subcellularLocation>
    <subcellularLocation>
        <location evidence="6">Membrane</location>
        <topology evidence="6">Multi-pass membrane protein</topology>
    </subcellularLocation>
</comment>
<reference evidence="9" key="2">
    <citation type="submission" date="2023-07" db="EMBL/GenBank/DDBJ databases">
        <authorList>
            <person name="Shen H."/>
        </authorList>
    </citation>
    <scope>NUCLEOTIDE SEQUENCE</scope>
    <source>
        <strain evidence="9">TNR-22</strain>
    </source>
</reference>
<keyword evidence="5 7" id="KW-0472">Membrane</keyword>
<keyword evidence="4 7" id="KW-1133">Transmembrane helix</keyword>
<gene>
    <name evidence="9" type="ORF">Q4481_21205</name>
</gene>
<dbReference type="InterPro" id="IPR002898">
    <property type="entry name" value="MotA_ExbB_proton_chnl"/>
</dbReference>
<proteinExistence type="inferred from homology"/>
<feature type="transmembrane region" description="Helical" evidence="7">
    <location>
        <begin position="299"/>
        <end position="321"/>
    </location>
</feature>
<reference evidence="9" key="1">
    <citation type="journal article" date="2015" name="Int. J. Syst. Evol. Microbiol.">
        <title>Rhizobium alvei sp. nov., isolated from a freshwater river.</title>
        <authorList>
            <person name="Sheu S.Y."/>
            <person name="Huang H.W."/>
            <person name="Young C.C."/>
            <person name="Chen W.M."/>
        </authorList>
    </citation>
    <scope>NUCLEOTIDE SEQUENCE</scope>
    <source>
        <strain evidence="9">TNR-22</strain>
    </source>
</reference>
<dbReference type="Pfam" id="PF01618">
    <property type="entry name" value="MotA_ExbB"/>
    <property type="match status" value="1"/>
</dbReference>
<sequence>MPENIVQALAYRASAYALVAALGEALTLFLFPIALQGLSGTVLIATIISGPMLSGLCLRWPGLIGYAAATVLIASLAVGGLALGTIDFAPPEEANQQSLLIAAFASLSFWPVIVTGLLAGGALDALATASEMRQIMRRQRPASPAAKTVLEQFVRSSGALVNYAIALTLTILSITYYGAGAVGAGSGLAWLVATPIHLAILVLFAAICCVLFSIWLDAPRQIRSVSDAVYPAQLIAMRSQIQRRFLKTLIALLPVMGFLGTVWGIKIALSHIPRELFFQDQAGDMSKAISDMTKSLKGIATAFETTLLGLLGSIAATLALAQIERAEAFLEANDTVDPDRADKA</sequence>
<feature type="transmembrane region" description="Helical" evidence="7">
    <location>
        <begin position="63"/>
        <end position="86"/>
    </location>
</feature>
<name>A0ABT8YSJ5_9HYPH</name>
<feature type="transmembrane region" description="Helical" evidence="7">
    <location>
        <begin position="37"/>
        <end position="56"/>
    </location>
</feature>